<dbReference type="EMBL" id="CP064981">
    <property type="protein sequence ID" value="QQR92153.1"/>
    <property type="molecule type" value="Genomic_DNA"/>
</dbReference>
<proteinExistence type="predicted"/>
<sequence length="300" mass="33479">MTSKNSILLIISQNPGITYSDLLSKIAPNYSNLNSSRAALSRVLKDAISFGMVQKKDHQLFVTDKGQANVKVKMHDKLVLKLNQLMKVRSIESNPGPLVQHLSILLERSKVDPRLLDNARAGVSFSIADIEKVHEDVQSHLKQMQYLEQTMHAQISSLKELNFPASKHLTLTELQPKLAQLISTSNAQELHVDYIQEEGNTHPAHTVLDGLPYTPKGNRASLPLHHLHDVLQHIQKVEPTHPGIKAHMGLFTLDVKRDAATIRGPSHLIEGVFREEKKYPLAIVEEKKDSSSIDASPSDH</sequence>
<protein>
    <submittedName>
        <fullName evidence="1">Uncharacterized protein</fullName>
    </submittedName>
</protein>
<name>A0A7T9I1B6_9ARCH</name>
<dbReference type="Gene3D" id="1.10.10.10">
    <property type="entry name" value="Winged helix-like DNA-binding domain superfamily/Winged helix DNA-binding domain"/>
    <property type="match status" value="1"/>
</dbReference>
<dbReference type="AlphaFoldDB" id="A0A7T9I1B6"/>
<dbReference type="Proteomes" id="UP000596004">
    <property type="component" value="Chromosome"/>
</dbReference>
<gene>
    <name evidence="1" type="ORF">IPJ89_03255</name>
</gene>
<reference evidence="1" key="1">
    <citation type="submission" date="2020-11" db="EMBL/GenBank/DDBJ databases">
        <title>Connecting structure to function with the recovery of over 1000 high-quality activated sludge metagenome-assembled genomes encoding full-length rRNA genes using long-read sequencing.</title>
        <authorList>
            <person name="Singleton C.M."/>
            <person name="Petriglieri F."/>
            <person name="Kristensen J.M."/>
            <person name="Kirkegaard R.H."/>
            <person name="Michaelsen T.Y."/>
            <person name="Andersen M.H."/>
            <person name="Karst S.M."/>
            <person name="Dueholm M.S."/>
            <person name="Nielsen P.H."/>
            <person name="Albertsen M."/>
        </authorList>
    </citation>
    <scope>NUCLEOTIDE SEQUENCE</scope>
    <source>
        <strain evidence="1">Fred_18-Q3-R57-64_BAT3C.431</strain>
    </source>
</reference>
<accession>A0A7T9I1B6</accession>
<dbReference type="InterPro" id="IPR036388">
    <property type="entry name" value="WH-like_DNA-bd_sf"/>
</dbReference>
<evidence type="ECO:0000313" key="1">
    <source>
        <dbReference type="EMBL" id="QQR92153.1"/>
    </source>
</evidence>
<organism evidence="1">
    <name type="scientific">Candidatus Iainarchaeum sp</name>
    <dbReference type="NCBI Taxonomy" id="3101447"/>
    <lineage>
        <taxon>Archaea</taxon>
        <taxon>Candidatus Iainarchaeota</taxon>
        <taxon>Candidatus Iainarchaeia</taxon>
        <taxon>Candidatus Iainarchaeales</taxon>
        <taxon>Candidatus Iainarchaeaceae</taxon>
        <taxon>Candidatus Iainarchaeum</taxon>
    </lineage>
</organism>